<evidence type="ECO:0000259" key="3">
    <source>
        <dbReference type="PROSITE" id="PS50158"/>
    </source>
</evidence>
<evidence type="ECO:0000313" key="6">
    <source>
        <dbReference type="Proteomes" id="UP001249851"/>
    </source>
</evidence>
<dbReference type="Proteomes" id="UP001249851">
    <property type="component" value="Unassembled WGS sequence"/>
</dbReference>
<dbReference type="GO" id="GO:0003676">
    <property type="term" value="F:nucleic acid binding"/>
    <property type="evidence" value="ECO:0007669"/>
    <property type="project" value="InterPro"/>
</dbReference>
<dbReference type="Gene3D" id="3.10.10.10">
    <property type="entry name" value="HIV Type 1 Reverse Transcriptase, subunit A, domain 1"/>
    <property type="match status" value="1"/>
</dbReference>
<dbReference type="Pfam" id="PF05380">
    <property type="entry name" value="Peptidase_A17"/>
    <property type="match status" value="1"/>
</dbReference>
<gene>
    <name evidence="5" type="ORF">P5673_005013</name>
</gene>
<reference evidence="5" key="1">
    <citation type="journal article" date="2023" name="G3 (Bethesda)">
        <title>Whole genome assembly and annotation of the endangered Caribbean coral Acropora cervicornis.</title>
        <authorList>
            <person name="Selwyn J.D."/>
            <person name="Vollmer S.V."/>
        </authorList>
    </citation>
    <scope>NUCLEOTIDE SEQUENCE</scope>
    <source>
        <strain evidence="5">K2</strain>
    </source>
</reference>
<dbReference type="InterPro" id="IPR008737">
    <property type="entry name" value="DUF1758"/>
</dbReference>
<accession>A0AAD9QZQ8</accession>
<dbReference type="PROSITE" id="PS50158">
    <property type="entry name" value="ZF_CCHC"/>
    <property type="match status" value="1"/>
</dbReference>
<dbReference type="Pfam" id="PF03564">
    <property type="entry name" value="DUF1759"/>
    <property type="match status" value="1"/>
</dbReference>
<feature type="region of interest" description="Disordered" evidence="2">
    <location>
        <begin position="321"/>
        <end position="341"/>
    </location>
</feature>
<keyword evidence="1" id="KW-0862">Zinc</keyword>
<evidence type="ECO:0000313" key="5">
    <source>
        <dbReference type="EMBL" id="KAK2570233.1"/>
    </source>
</evidence>
<dbReference type="InterPro" id="IPR043128">
    <property type="entry name" value="Rev_trsase/Diguanyl_cyclase"/>
</dbReference>
<keyword evidence="1" id="KW-0479">Metal-binding</keyword>
<keyword evidence="6" id="KW-1185">Reference proteome</keyword>
<dbReference type="GO" id="GO:0015074">
    <property type="term" value="P:DNA integration"/>
    <property type="evidence" value="ECO:0007669"/>
    <property type="project" value="InterPro"/>
</dbReference>
<evidence type="ECO:0000256" key="2">
    <source>
        <dbReference type="SAM" id="MobiDB-lite"/>
    </source>
</evidence>
<dbReference type="InterPro" id="IPR043502">
    <property type="entry name" value="DNA/RNA_pol_sf"/>
</dbReference>
<dbReference type="SUPFAM" id="SSF56672">
    <property type="entry name" value="DNA/RNA polymerases"/>
    <property type="match status" value="1"/>
</dbReference>
<keyword evidence="1" id="KW-0863">Zinc-finger</keyword>
<dbReference type="SUPFAM" id="SSF53098">
    <property type="entry name" value="Ribonuclease H-like"/>
    <property type="match status" value="1"/>
</dbReference>
<comment type="caution">
    <text evidence="5">The sequence shown here is derived from an EMBL/GenBank/DDBJ whole genome shotgun (WGS) entry which is preliminary data.</text>
</comment>
<dbReference type="Gene3D" id="1.10.340.70">
    <property type="match status" value="1"/>
</dbReference>
<feature type="domain" description="CCHC-type" evidence="3">
    <location>
        <begin position="381"/>
        <end position="396"/>
    </location>
</feature>
<dbReference type="InterPro" id="IPR001584">
    <property type="entry name" value="Integrase_cat-core"/>
</dbReference>
<name>A0AAD9QZQ8_ACRCE</name>
<dbReference type="Pfam" id="PF17921">
    <property type="entry name" value="Integrase_H2C2"/>
    <property type="match status" value="1"/>
</dbReference>
<dbReference type="InterPro" id="IPR041588">
    <property type="entry name" value="Integrase_H2C2"/>
</dbReference>
<dbReference type="GO" id="GO:0008270">
    <property type="term" value="F:zinc ion binding"/>
    <property type="evidence" value="ECO:0007669"/>
    <property type="project" value="UniProtKB-KW"/>
</dbReference>
<dbReference type="Gene3D" id="3.30.420.10">
    <property type="entry name" value="Ribonuclease H-like superfamily/Ribonuclease H"/>
    <property type="match status" value="1"/>
</dbReference>
<sequence length="1802" mass="204109">MSNKKKRAGHRAFLTGILPEVDACLESHVVENKAELVKWKATLAEQLDKILPLDEGILAELVDDEKSTEEDVTAEIRDSARLKAEVTQRLAAIDEKLNVVTGTPPQASESGATSFFLNESQENGHINAATPATQKSARVKLPKLEVRKFNGKLHEWQEFWDSFGSAIHTNESLSNVDKFSYLRGLLLEPARSTIAGFALTSANYQSAVDLLKRRYGKKTAIQRTLVNELLNARPVYSDRDTARLRSFYDLVETKYRALQALEVEEGVYSAIVVPMLLEKIPDTLRLTITRGQNYLDWALGDMLNALLVEVELREDQCLTQPARVTGPSDNRRSSQPTASALFTRRGEDSRCPFCLGGHQPDQCKKVTNVGNRKRLLAKYGRCFNCTERGHRARDCKISASCKNCKGFHHASLCEAKLQTPSGESGPQPIGPAPVNSPSSMLVGTESRIALQTAQALIKGSRQGRVRVLFDSGSHRSFVTTKAASNCELQIVRKEWLSISTFGQRSMDSGLRKVARFDVMPLHGGKVQPIEAYVVPDISHISNEHVEVVKNDFPHLRDLWFSDVCQSKDELEIDVLIGADYLWEFQKGTTIRGGPEEPVAVHTELGWVLSGPLKRQDVDSRQEVSVNFIGQDSVAVDRASLDSEIHKLWDLESIGIKSNEDVHQSFENDIGFSEGRYSVKLPWKQGHDPLPSNINISLSRMKGQLKRLRKEPEVLDEYDSIIKEQLNSGVIEKVAELEQTEKVHYLPHHAVIRRDAETTKLRIVYDASSKEGKTGTSLNDCLHTGPSLNPLLFEILVRFRENRVALVGDIEKAFLNIAVDAKDRDSLRFLWVEDVRDNNLSIVVYRFCRVVFGLNASPFLLNGTIRHHLETFAVKDPDFVKRMVEGFYVDDLVTGERTAGKAFTLFEKARDRMAKGGFNLRKWKTNDPELREKISSRETSKTSREVSRLEDEETYAKSKLESQGGMRGEKVLGLAWNCENDTLHFNFAHVIERARNLEVTKRNVLSLLASLFYPLGIISPVTVSMKALFQEICSSKFDWDKPLTGETKAKWDRWIKDLAETKEIRIDRCLYDVGGEGVQKCYLHGFGDASKKAYCATVYFVHLGMDGKTHVRLVASKTRVAPLKELSIPRLELMSARILAQLMDTIRVALQSQLKIDGVKFWLDSKTALSWIQNKGEWKQFVRHRVNEILKLTAKEDWAYCSTDENPADLGSRGVLASQLKENQLWWCGPSWLTGRPDEWPAMTEAYQTPESQVEEKKSTTVLLTEAERPSGIANVIDVNNHSTPQKLVEVTAWVKRFVNNLRASVTQGSRSTGRLEANELKDAEIEWLKSAQTELKKQHNFKQLEKELGIKTDRNVLRCEGRLLNSDLEIDARKPVILPTKHPFTRLIIEECHQRVLHSGVRATLAELRSRFWVPRGRQIVKRILGECVTCRKLTGKPYSAPPTASLPDFRVREAPPFSRVGVDFAGPLYVKQKSGEMDKAYIALFSCCVTRAVRLELVEDLSTATFRRCLRRFIARNGTPALIVSDNAKTFQATQKALTRLFNHPEVRADLERDKIEWKFNLERAPWWDGFFERMVASVKQCLKKTLGNARLSFDELSTLITEVESTLNSRPLTYEYNEVDEEVLTPSHLIYGRRIKSLPDEIVEPDDALNHESSSARFKYLSTKLAHFWNRWRKEYLVNLREFHRNKLGRPERVVQVGDVVVVYEEDKKRGEWKLGVVESLVTGKDGIVRGAQVRVITKGKPVHLSRPVQKLYPLEIRSKGEGTRTKSTRNQVVEVPTRNAPRRSAALDSTWKTQLMLDS</sequence>
<proteinExistence type="predicted"/>
<dbReference type="PANTHER" id="PTHR47331">
    <property type="entry name" value="PHD-TYPE DOMAIN-CONTAINING PROTEIN"/>
    <property type="match status" value="1"/>
</dbReference>
<dbReference type="InterPro" id="IPR005312">
    <property type="entry name" value="DUF1759"/>
</dbReference>
<protein>
    <submittedName>
        <fullName evidence="5">Uncharacterized protein</fullName>
    </submittedName>
</protein>
<dbReference type="Gene3D" id="3.30.70.270">
    <property type="match status" value="1"/>
</dbReference>
<dbReference type="PANTHER" id="PTHR47331:SF4">
    <property type="entry name" value="PEPTIDASE S1 DOMAIN-CONTAINING PROTEIN"/>
    <property type="match status" value="1"/>
</dbReference>
<dbReference type="Pfam" id="PF05585">
    <property type="entry name" value="DUF1758"/>
    <property type="match status" value="1"/>
</dbReference>
<dbReference type="SMART" id="SM00343">
    <property type="entry name" value="ZnF_C2HC"/>
    <property type="match status" value="1"/>
</dbReference>
<dbReference type="PROSITE" id="PS50994">
    <property type="entry name" value="INTEGRASE"/>
    <property type="match status" value="1"/>
</dbReference>
<dbReference type="InterPro" id="IPR012337">
    <property type="entry name" value="RNaseH-like_sf"/>
</dbReference>
<dbReference type="InterPro" id="IPR036397">
    <property type="entry name" value="RNaseH_sf"/>
</dbReference>
<dbReference type="Pfam" id="PF18701">
    <property type="entry name" value="DUF5641"/>
    <property type="match status" value="1"/>
</dbReference>
<dbReference type="InterPro" id="IPR008042">
    <property type="entry name" value="Retrotrans_Pao"/>
</dbReference>
<reference evidence="5" key="2">
    <citation type="journal article" date="2023" name="Science">
        <title>Genomic signatures of disease resistance in endangered staghorn corals.</title>
        <authorList>
            <person name="Vollmer S.V."/>
            <person name="Selwyn J.D."/>
            <person name="Despard B.A."/>
            <person name="Roesel C.L."/>
        </authorList>
    </citation>
    <scope>NUCLEOTIDE SEQUENCE</scope>
    <source>
        <strain evidence="5">K2</strain>
    </source>
</reference>
<evidence type="ECO:0000259" key="4">
    <source>
        <dbReference type="PROSITE" id="PS50994"/>
    </source>
</evidence>
<organism evidence="5 6">
    <name type="scientific">Acropora cervicornis</name>
    <name type="common">Staghorn coral</name>
    <dbReference type="NCBI Taxonomy" id="6130"/>
    <lineage>
        <taxon>Eukaryota</taxon>
        <taxon>Metazoa</taxon>
        <taxon>Cnidaria</taxon>
        <taxon>Anthozoa</taxon>
        <taxon>Hexacorallia</taxon>
        <taxon>Scleractinia</taxon>
        <taxon>Astrocoeniina</taxon>
        <taxon>Acroporidae</taxon>
        <taxon>Acropora</taxon>
    </lineage>
</organism>
<feature type="domain" description="Integrase catalytic" evidence="4">
    <location>
        <begin position="1452"/>
        <end position="1636"/>
    </location>
</feature>
<evidence type="ECO:0000256" key="1">
    <source>
        <dbReference type="PROSITE-ProRule" id="PRU00047"/>
    </source>
</evidence>
<dbReference type="InterPro" id="IPR040676">
    <property type="entry name" value="DUF5641"/>
</dbReference>
<dbReference type="EMBL" id="JARQWQ010000008">
    <property type="protein sequence ID" value="KAK2570233.1"/>
    <property type="molecule type" value="Genomic_DNA"/>
</dbReference>
<dbReference type="InterPro" id="IPR001878">
    <property type="entry name" value="Znf_CCHC"/>
</dbReference>